<dbReference type="EMBL" id="JBDJPC010000005">
    <property type="protein sequence ID" value="KAL1502577.1"/>
    <property type="molecule type" value="Genomic_DNA"/>
</dbReference>
<reference evidence="1 2" key="1">
    <citation type="submission" date="2024-05" db="EMBL/GenBank/DDBJ databases">
        <title>Genetic variation in Jamaican populations of the coffee berry borer (Hypothenemus hampei).</title>
        <authorList>
            <person name="Errbii M."/>
            <person name="Myrie A."/>
        </authorList>
    </citation>
    <scope>NUCLEOTIDE SEQUENCE [LARGE SCALE GENOMIC DNA]</scope>
    <source>
        <strain evidence="1">JA-Hopewell-2020-01-JO</strain>
        <tissue evidence="1">Whole body</tissue>
    </source>
</reference>
<protein>
    <submittedName>
        <fullName evidence="1">Uncharacterized protein</fullName>
    </submittedName>
</protein>
<comment type="caution">
    <text evidence="1">The sequence shown here is derived from an EMBL/GenBank/DDBJ whole genome shotgun (WGS) entry which is preliminary data.</text>
</comment>
<accession>A0ABD1EUU6</accession>
<evidence type="ECO:0000313" key="1">
    <source>
        <dbReference type="EMBL" id="KAL1502577.1"/>
    </source>
</evidence>
<keyword evidence="2" id="KW-1185">Reference proteome</keyword>
<dbReference type="AlphaFoldDB" id="A0ABD1EUU6"/>
<name>A0ABD1EUU6_HYPHA</name>
<dbReference type="Proteomes" id="UP001566132">
    <property type="component" value="Unassembled WGS sequence"/>
</dbReference>
<sequence length="79" mass="9555">MLIRFIKGNYIPNEKMCSNQWSIVNNLNTHTIIYDIFSKKKEENKFLKNKYFMLGSKEDKIKQRLNLHKKRRSTTAMMI</sequence>
<proteinExistence type="predicted"/>
<gene>
    <name evidence="1" type="ORF">ABEB36_007701</name>
</gene>
<evidence type="ECO:0000313" key="2">
    <source>
        <dbReference type="Proteomes" id="UP001566132"/>
    </source>
</evidence>
<organism evidence="1 2">
    <name type="scientific">Hypothenemus hampei</name>
    <name type="common">Coffee berry borer</name>
    <dbReference type="NCBI Taxonomy" id="57062"/>
    <lineage>
        <taxon>Eukaryota</taxon>
        <taxon>Metazoa</taxon>
        <taxon>Ecdysozoa</taxon>
        <taxon>Arthropoda</taxon>
        <taxon>Hexapoda</taxon>
        <taxon>Insecta</taxon>
        <taxon>Pterygota</taxon>
        <taxon>Neoptera</taxon>
        <taxon>Endopterygota</taxon>
        <taxon>Coleoptera</taxon>
        <taxon>Polyphaga</taxon>
        <taxon>Cucujiformia</taxon>
        <taxon>Curculionidae</taxon>
        <taxon>Scolytinae</taxon>
        <taxon>Hypothenemus</taxon>
    </lineage>
</organism>